<dbReference type="PROSITE" id="PS50157">
    <property type="entry name" value="ZINC_FINGER_C2H2_2"/>
    <property type="match status" value="7"/>
</dbReference>
<feature type="compositionally biased region" description="Acidic residues" evidence="10">
    <location>
        <begin position="400"/>
        <end position="419"/>
    </location>
</feature>
<keyword evidence="8" id="KW-0539">Nucleus</keyword>
<feature type="domain" description="C2H2-type" evidence="11">
    <location>
        <begin position="126"/>
        <end position="155"/>
    </location>
</feature>
<keyword evidence="4 9" id="KW-0863">Zinc-finger</keyword>
<evidence type="ECO:0000256" key="6">
    <source>
        <dbReference type="ARBA" id="ARBA00023015"/>
    </source>
</evidence>
<keyword evidence="13" id="KW-1185">Reference proteome</keyword>
<dbReference type="GO" id="GO:0005634">
    <property type="term" value="C:nucleus"/>
    <property type="evidence" value="ECO:0007669"/>
    <property type="project" value="UniProtKB-SubCell"/>
</dbReference>
<keyword evidence="6" id="KW-0805">Transcription regulation</keyword>
<feature type="region of interest" description="Disordered" evidence="10">
    <location>
        <begin position="347"/>
        <end position="419"/>
    </location>
</feature>
<reference evidence="12 13" key="1">
    <citation type="submission" date="2019-03" db="EMBL/GenBank/DDBJ databases">
        <title>Sequencing 23 genomes of Wallemia ichthyophaga.</title>
        <authorList>
            <person name="Gostincar C."/>
        </authorList>
    </citation>
    <scope>NUCLEOTIDE SEQUENCE [LARGE SCALE GENOMIC DNA]</scope>
    <source>
        <strain evidence="12 13">EXF-5753</strain>
    </source>
</reference>
<dbReference type="Pfam" id="PF00096">
    <property type="entry name" value="zf-C2H2"/>
    <property type="match status" value="6"/>
</dbReference>
<feature type="compositionally biased region" description="Acidic residues" evidence="10">
    <location>
        <begin position="380"/>
        <end position="392"/>
    </location>
</feature>
<feature type="domain" description="C2H2-type" evidence="11">
    <location>
        <begin position="69"/>
        <end position="91"/>
    </location>
</feature>
<keyword evidence="3" id="KW-0677">Repeat</keyword>
<dbReference type="Proteomes" id="UP000310189">
    <property type="component" value="Unassembled WGS sequence"/>
</dbReference>
<dbReference type="GO" id="GO:0008270">
    <property type="term" value="F:zinc ion binding"/>
    <property type="evidence" value="ECO:0007669"/>
    <property type="project" value="UniProtKB-KW"/>
</dbReference>
<keyword evidence="2" id="KW-0479">Metal-binding</keyword>
<feature type="compositionally biased region" description="Acidic residues" evidence="10">
    <location>
        <begin position="354"/>
        <end position="365"/>
    </location>
</feature>
<dbReference type="InterPro" id="IPR036236">
    <property type="entry name" value="Znf_C2H2_sf"/>
</dbReference>
<gene>
    <name evidence="12" type="ORF">E3P99_00509</name>
</gene>
<evidence type="ECO:0000256" key="2">
    <source>
        <dbReference type="ARBA" id="ARBA00022723"/>
    </source>
</evidence>
<dbReference type="SMART" id="SM00355">
    <property type="entry name" value="ZnF_C2H2"/>
    <property type="match status" value="10"/>
</dbReference>
<feature type="domain" description="C2H2-type" evidence="11">
    <location>
        <begin position="183"/>
        <end position="210"/>
    </location>
</feature>
<sequence>MVKRKRDGDSLQCEYCGKGFEKSCKYNEHLRTHTGEKPFKCTVCNATFRKDSHLKAHERTHQSDADKGFSCTHCDKKFWTNQHLKRHLKTHESSCICEECGIGFPKQYQLRNHIASQHRQSGTLPHICTHPGCTKSFPTNAKLLRHAQTHQSDRYSCGHEECSHLMFAKWTELQAHIRNQHKPTCPHCGKQFSNRTNLNQHLHLHDQRQVAEKDFHCEVENCNKSFKSQRALNVHVDTTHLNIRPFVCQLCGKSYGYKHLLQRHLQAHKRDEEGETQHTKSPRKSNIEQFTGIAYQKRSIACPYKQLLEVDTLPDCPFRYTRRYDLRRHLASTHNIPFTKQELDYWLDGGIPDSDGEEEENEEEQEHTLDHNHDHHESEPEAQESGNEDDGDTDHFSTREEDDDTSEEEGDEMGDDEED</sequence>
<feature type="domain" description="C2H2-type" evidence="11">
    <location>
        <begin position="246"/>
        <end position="273"/>
    </location>
</feature>
<dbReference type="EMBL" id="SPNW01000005">
    <property type="protein sequence ID" value="TIA92715.1"/>
    <property type="molecule type" value="Genomic_DNA"/>
</dbReference>
<evidence type="ECO:0000313" key="12">
    <source>
        <dbReference type="EMBL" id="TIA92715.1"/>
    </source>
</evidence>
<dbReference type="FunFam" id="3.30.160.60:FF:000446">
    <property type="entry name" value="Zinc finger protein"/>
    <property type="match status" value="1"/>
</dbReference>
<comment type="subcellular location">
    <subcellularLocation>
        <location evidence="1">Nucleus</location>
    </subcellularLocation>
</comment>
<evidence type="ECO:0000313" key="13">
    <source>
        <dbReference type="Proteomes" id="UP000310189"/>
    </source>
</evidence>
<protein>
    <recommendedName>
        <fullName evidence="11">C2H2-type domain-containing protein</fullName>
    </recommendedName>
</protein>
<dbReference type="PANTHER" id="PTHR46179">
    <property type="entry name" value="ZINC FINGER PROTEIN"/>
    <property type="match status" value="1"/>
</dbReference>
<feature type="domain" description="C2H2-type" evidence="11">
    <location>
        <begin position="11"/>
        <end position="38"/>
    </location>
</feature>
<evidence type="ECO:0000256" key="8">
    <source>
        <dbReference type="ARBA" id="ARBA00023242"/>
    </source>
</evidence>
<accession>A0A4T0FWW0</accession>
<keyword evidence="5" id="KW-0862">Zinc</keyword>
<evidence type="ECO:0000256" key="3">
    <source>
        <dbReference type="ARBA" id="ARBA00022737"/>
    </source>
</evidence>
<feature type="domain" description="C2H2-type" evidence="11">
    <location>
        <begin position="215"/>
        <end position="245"/>
    </location>
</feature>
<dbReference type="Gene3D" id="3.30.160.60">
    <property type="entry name" value="Classic Zinc Finger"/>
    <property type="match status" value="7"/>
</dbReference>
<evidence type="ECO:0000259" key="11">
    <source>
        <dbReference type="PROSITE" id="PS50157"/>
    </source>
</evidence>
<feature type="domain" description="C2H2-type" evidence="11">
    <location>
        <begin position="39"/>
        <end position="66"/>
    </location>
</feature>
<keyword evidence="7" id="KW-0804">Transcription</keyword>
<dbReference type="OrthoDB" id="427030at2759"/>
<evidence type="ECO:0000256" key="4">
    <source>
        <dbReference type="ARBA" id="ARBA00022771"/>
    </source>
</evidence>
<dbReference type="FunFam" id="3.30.160.60:FF:000624">
    <property type="entry name" value="zinc finger protein 697"/>
    <property type="match status" value="1"/>
</dbReference>
<dbReference type="PANTHER" id="PTHR46179:SF13">
    <property type="entry name" value="C2H2-TYPE DOMAIN-CONTAINING PROTEIN"/>
    <property type="match status" value="1"/>
</dbReference>
<name>A0A4T0FWW0_9BASI</name>
<organism evidence="12 13">
    <name type="scientific">Wallemia hederae</name>
    <dbReference type="NCBI Taxonomy" id="1540922"/>
    <lineage>
        <taxon>Eukaryota</taxon>
        <taxon>Fungi</taxon>
        <taxon>Dikarya</taxon>
        <taxon>Basidiomycota</taxon>
        <taxon>Wallemiomycotina</taxon>
        <taxon>Wallemiomycetes</taxon>
        <taxon>Wallemiales</taxon>
        <taxon>Wallemiaceae</taxon>
        <taxon>Wallemia</taxon>
    </lineage>
</organism>
<feature type="compositionally biased region" description="Basic and acidic residues" evidence="10">
    <location>
        <begin position="366"/>
        <end position="379"/>
    </location>
</feature>
<evidence type="ECO:0000256" key="9">
    <source>
        <dbReference type="PROSITE-ProRule" id="PRU00042"/>
    </source>
</evidence>
<dbReference type="AlphaFoldDB" id="A0A4T0FWW0"/>
<dbReference type="InterPro" id="IPR051061">
    <property type="entry name" value="Zinc_finger_trans_reg"/>
</dbReference>
<dbReference type="InterPro" id="IPR013087">
    <property type="entry name" value="Znf_C2H2_type"/>
</dbReference>
<dbReference type="Pfam" id="PF13894">
    <property type="entry name" value="zf-C2H2_4"/>
    <property type="match status" value="2"/>
</dbReference>
<dbReference type="PROSITE" id="PS00028">
    <property type="entry name" value="ZINC_FINGER_C2H2_1"/>
    <property type="match status" value="8"/>
</dbReference>
<dbReference type="GO" id="GO:0006357">
    <property type="term" value="P:regulation of transcription by RNA polymerase II"/>
    <property type="evidence" value="ECO:0007669"/>
    <property type="project" value="TreeGrafter"/>
</dbReference>
<comment type="caution">
    <text evidence="12">The sequence shown here is derived from an EMBL/GenBank/DDBJ whole genome shotgun (WGS) entry which is preliminary data.</text>
</comment>
<evidence type="ECO:0000256" key="10">
    <source>
        <dbReference type="SAM" id="MobiDB-lite"/>
    </source>
</evidence>
<evidence type="ECO:0000256" key="1">
    <source>
        <dbReference type="ARBA" id="ARBA00004123"/>
    </source>
</evidence>
<dbReference type="SUPFAM" id="SSF57667">
    <property type="entry name" value="beta-beta-alpha zinc fingers"/>
    <property type="match status" value="4"/>
</dbReference>
<evidence type="ECO:0000256" key="5">
    <source>
        <dbReference type="ARBA" id="ARBA00022833"/>
    </source>
</evidence>
<evidence type="ECO:0000256" key="7">
    <source>
        <dbReference type="ARBA" id="ARBA00023163"/>
    </source>
</evidence>
<proteinExistence type="predicted"/>